<organism evidence="4">
    <name type="scientific">freshwater metagenome</name>
    <dbReference type="NCBI Taxonomy" id="449393"/>
    <lineage>
        <taxon>unclassified sequences</taxon>
        <taxon>metagenomes</taxon>
        <taxon>ecological metagenomes</taxon>
    </lineage>
</organism>
<keyword evidence="1" id="KW-0479">Metal-binding</keyword>
<dbReference type="GO" id="GO:0046872">
    <property type="term" value="F:metal ion binding"/>
    <property type="evidence" value="ECO:0007669"/>
    <property type="project" value="UniProtKB-KW"/>
</dbReference>
<evidence type="ECO:0000256" key="1">
    <source>
        <dbReference type="ARBA" id="ARBA00022723"/>
    </source>
</evidence>
<keyword evidence="2" id="KW-0456">Lyase</keyword>
<dbReference type="PANTHER" id="PTHR33542">
    <property type="entry name" value="SIROHYDROCHLORIN FERROCHELATASE, CHLOROPLASTIC"/>
    <property type="match status" value="1"/>
</dbReference>
<dbReference type="CDD" id="cd03416">
    <property type="entry name" value="CbiX_SirB_N"/>
    <property type="match status" value="1"/>
</dbReference>
<gene>
    <name evidence="3" type="ORF">UFOPK1908_00617</name>
    <name evidence="4" type="ORF">UFOPK2282_00623</name>
</gene>
<accession>A0A6J6LKS3</accession>
<dbReference type="GO" id="GO:0016829">
    <property type="term" value="F:lyase activity"/>
    <property type="evidence" value="ECO:0007669"/>
    <property type="project" value="UniProtKB-KW"/>
</dbReference>
<name>A0A6J6LKS3_9ZZZZ</name>
<evidence type="ECO:0000313" key="3">
    <source>
        <dbReference type="EMBL" id="CAB4619115.1"/>
    </source>
</evidence>
<dbReference type="EMBL" id="CAEZVB010000020">
    <property type="protein sequence ID" value="CAB4619115.1"/>
    <property type="molecule type" value="Genomic_DNA"/>
</dbReference>
<dbReference type="AlphaFoldDB" id="A0A6J6LKS3"/>
<dbReference type="Pfam" id="PF01903">
    <property type="entry name" value="CbiX"/>
    <property type="match status" value="1"/>
</dbReference>
<proteinExistence type="predicted"/>
<sequence length="232" mass="24211">MPSLVVLLAHGSPDPRSSAAVEELADRFESFLSGPRVRVAYLNHNWPTLTAAVGRERDAGSFEDVVVLPLLLSQASHALRDVPAAVADAQRDSRITLTVGETVGMELDLALALDSQVNPGSPIVLAWAGGRSELAQTATAALVDAWQKATGRVVAAAAATESGEFLAATAADLQARTGLQPALATFTLFPGVLADQVRAAADALGLTATTPLFQQPALLEILARRLWQTTSA</sequence>
<dbReference type="InterPro" id="IPR002762">
    <property type="entry name" value="CbiX-like"/>
</dbReference>
<dbReference type="Gene3D" id="3.40.50.1400">
    <property type="match status" value="1"/>
</dbReference>
<dbReference type="SUPFAM" id="SSF53800">
    <property type="entry name" value="Chelatase"/>
    <property type="match status" value="1"/>
</dbReference>
<dbReference type="InterPro" id="IPR050963">
    <property type="entry name" value="Sirohydro_Cobaltochel/CbiX"/>
</dbReference>
<dbReference type="PANTHER" id="PTHR33542:SF5">
    <property type="entry name" value="FERROCHELATASE CHE1"/>
    <property type="match status" value="1"/>
</dbReference>
<dbReference type="EMBL" id="CAEZWR010000056">
    <property type="protein sequence ID" value="CAB4662302.1"/>
    <property type="molecule type" value="Genomic_DNA"/>
</dbReference>
<reference evidence="4" key="1">
    <citation type="submission" date="2020-05" db="EMBL/GenBank/DDBJ databases">
        <authorList>
            <person name="Chiriac C."/>
            <person name="Salcher M."/>
            <person name="Ghai R."/>
            <person name="Kavagutti S V."/>
        </authorList>
    </citation>
    <scope>NUCLEOTIDE SEQUENCE</scope>
</reference>
<evidence type="ECO:0000313" key="4">
    <source>
        <dbReference type="EMBL" id="CAB4662302.1"/>
    </source>
</evidence>
<evidence type="ECO:0000256" key="2">
    <source>
        <dbReference type="ARBA" id="ARBA00023239"/>
    </source>
</evidence>
<protein>
    <submittedName>
        <fullName evidence="4">Unannotated protein</fullName>
    </submittedName>
</protein>